<name>A0ABT1PQ42_9ACTN</name>
<sequence length="70" mass="7733">MPLIDYSVLRDLLAEFDALTGAHNDAAPDTEQRLEDVKYTLCVYTGVRDPGQAVARARSLLRRVEATGRA</sequence>
<evidence type="ECO:0000313" key="1">
    <source>
        <dbReference type="EMBL" id="MCQ4079799.1"/>
    </source>
</evidence>
<dbReference type="EMBL" id="JANFNG010000002">
    <property type="protein sequence ID" value="MCQ4079799.1"/>
    <property type="molecule type" value="Genomic_DNA"/>
</dbReference>
<dbReference type="RefSeq" id="WP_255918665.1">
    <property type="nucleotide sequence ID" value="NZ_JANFNG010000002.1"/>
</dbReference>
<dbReference type="InterPro" id="IPR033457">
    <property type="entry name" value="DUF5133"/>
</dbReference>
<comment type="caution">
    <text evidence="1">The sequence shown here is derived from an EMBL/GenBank/DDBJ whole genome shotgun (WGS) entry which is preliminary data.</text>
</comment>
<dbReference type="Proteomes" id="UP001057702">
    <property type="component" value="Unassembled WGS sequence"/>
</dbReference>
<accession>A0ABT1PQ42</accession>
<reference evidence="1" key="1">
    <citation type="submission" date="2022-06" db="EMBL/GenBank/DDBJ databases">
        <title>Draft genome sequence of Streptomyces sp. RB6PN25 isolated from peat swamp forest in Thailand.</title>
        <authorList>
            <person name="Duangmal K."/>
            <person name="Klaysubun C."/>
        </authorList>
    </citation>
    <scope>NUCLEOTIDE SEQUENCE</scope>
    <source>
        <strain evidence="1">RB6PN25</strain>
    </source>
</reference>
<evidence type="ECO:0000313" key="2">
    <source>
        <dbReference type="Proteomes" id="UP001057702"/>
    </source>
</evidence>
<proteinExistence type="predicted"/>
<keyword evidence="2" id="KW-1185">Reference proteome</keyword>
<dbReference type="Pfam" id="PF17196">
    <property type="entry name" value="DUF5133"/>
    <property type="match status" value="1"/>
</dbReference>
<protein>
    <submittedName>
        <fullName evidence="1">DUF5133 domain-containing protein</fullName>
    </submittedName>
</protein>
<organism evidence="1 2">
    <name type="scientific">Streptomyces humicola</name>
    <dbReference type="NCBI Taxonomy" id="2953240"/>
    <lineage>
        <taxon>Bacteria</taxon>
        <taxon>Bacillati</taxon>
        <taxon>Actinomycetota</taxon>
        <taxon>Actinomycetes</taxon>
        <taxon>Kitasatosporales</taxon>
        <taxon>Streptomycetaceae</taxon>
        <taxon>Streptomyces</taxon>
    </lineage>
</organism>
<gene>
    <name evidence="1" type="ORF">NGB36_04135</name>
</gene>